<protein>
    <submittedName>
        <fullName evidence="2">Uncharacterized protein</fullName>
    </submittedName>
</protein>
<dbReference type="EMBL" id="BAABAE010000001">
    <property type="protein sequence ID" value="GAA3730481.1"/>
    <property type="molecule type" value="Genomic_DNA"/>
</dbReference>
<dbReference type="RefSeq" id="WP_344753134.1">
    <property type="nucleotide sequence ID" value="NZ_BAABAE010000001.1"/>
</dbReference>
<keyword evidence="1" id="KW-0472">Membrane</keyword>
<keyword evidence="3" id="KW-1185">Reference proteome</keyword>
<evidence type="ECO:0000256" key="1">
    <source>
        <dbReference type="SAM" id="Phobius"/>
    </source>
</evidence>
<keyword evidence="1" id="KW-0812">Transmembrane</keyword>
<feature type="transmembrane region" description="Helical" evidence="1">
    <location>
        <begin position="20"/>
        <end position="42"/>
    </location>
</feature>
<comment type="caution">
    <text evidence="2">The sequence shown here is derived from an EMBL/GenBank/DDBJ whole genome shotgun (WGS) entry which is preliminary data.</text>
</comment>
<reference evidence="3" key="1">
    <citation type="journal article" date="2019" name="Int. J. Syst. Evol. Microbiol.">
        <title>The Global Catalogue of Microorganisms (GCM) 10K type strain sequencing project: providing services to taxonomists for standard genome sequencing and annotation.</title>
        <authorList>
            <consortium name="The Broad Institute Genomics Platform"/>
            <consortium name="The Broad Institute Genome Sequencing Center for Infectious Disease"/>
            <person name="Wu L."/>
            <person name="Ma J."/>
        </authorList>
    </citation>
    <scope>NUCLEOTIDE SEQUENCE [LARGE SCALE GENOMIC DNA]</scope>
    <source>
        <strain evidence="3">JCM 16949</strain>
    </source>
</reference>
<sequence>MIDPRNIRRASQTRAHLRYWATLLIQITICVGLLFFASWAFVTVNALLHPTPNYQIQLPTR</sequence>
<evidence type="ECO:0000313" key="3">
    <source>
        <dbReference type="Proteomes" id="UP001501004"/>
    </source>
</evidence>
<gene>
    <name evidence="2" type="ORF">GCM10022239_03820</name>
</gene>
<organism evidence="2 3">
    <name type="scientific">Leifsonella bigeumensis</name>
    <dbReference type="NCBI Taxonomy" id="433643"/>
    <lineage>
        <taxon>Bacteria</taxon>
        <taxon>Bacillati</taxon>
        <taxon>Actinomycetota</taxon>
        <taxon>Actinomycetes</taxon>
        <taxon>Micrococcales</taxon>
        <taxon>Microbacteriaceae</taxon>
        <taxon>Leifsonella</taxon>
    </lineage>
</organism>
<proteinExistence type="predicted"/>
<accession>A0ABP7F674</accession>
<keyword evidence="1" id="KW-1133">Transmembrane helix</keyword>
<name>A0ABP7F674_9MICO</name>
<evidence type="ECO:0000313" key="2">
    <source>
        <dbReference type="EMBL" id="GAA3730481.1"/>
    </source>
</evidence>
<dbReference type="Proteomes" id="UP001501004">
    <property type="component" value="Unassembled WGS sequence"/>
</dbReference>